<dbReference type="EMBL" id="QXGA01001211">
    <property type="protein sequence ID" value="KAE9125586.1"/>
    <property type="molecule type" value="Genomic_DNA"/>
</dbReference>
<dbReference type="Gene3D" id="1.10.510.10">
    <property type="entry name" value="Transferase(Phosphotransferase) domain 1"/>
    <property type="match status" value="1"/>
</dbReference>
<dbReference type="SMART" id="SM00220">
    <property type="entry name" value="S_TKc"/>
    <property type="match status" value="1"/>
</dbReference>
<dbReference type="EMBL" id="QXGE01001579">
    <property type="protein sequence ID" value="KAE9290785.1"/>
    <property type="molecule type" value="Genomic_DNA"/>
</dbReference>
<dbReference type="PROSITE" id="PS50011">
    <property type="entry name" value="PROTEIN_KINASE_DOM"/>
    <property type="match status" value="1"/>
</dbReference>
<dbReference type="Proteomes" id="UP000476176">
    <property type="component" value="Unassembled WGS sequence"/>
</dbReference>
<dbReference type="InterPro" id="IPR008271">
    <property type="entry name" value="Ser/Thr_kinase_AS"/>
</dbReference>
<evidence type="ECO:0000313" key="19">
    <source>
        <dbReference type="Proteomes" id="UP000440367"/>
    </source>
</evidence>
<evidence type="ECO:0000313" key="8">
    <source>
        <dbReference type="EMBL" id="KAE8987184.1"/>
    </source>
</evidence>
<dbReference type="Proteomes" id="UP000441208">
    <property type="component" value="Unassembled WGS sequence"/>
</dbReference>
<evidence type="ECO:0000313" key="12">
    <source>
        <dbReference type="EMBL" id="KAE9195798.1"/>
    </source>
</evidence>
<dbReference type="SUPFAM" id="SSF56112">
    <property type="entry name" value="Protein kinase-like (PK-like)"/>
    <property type="match status" value="1"/>
</dbReference>
<accession>A0A6A3R250</accession>
<evidence type="ECO:0000256" key="3">
    <source>
        <dbReference type="PROSITE-ProRule" id="PRU10141"/>
    </source>
</evidence>
<evidence type="ECO:0000313" key="11">
    <source>
        <dbReference type="EMBL" id="KAE9125586.1"/>
    </source>
</evidence>
<dbReference type="InterPro" id="IPR011009">
    <property type="entry name" value="Kinase-like_dom_sf"/>
</dbReference>
<evidence type="ECO:0000256" key="2">
    <source>
        <dbReference type="ARBA" id="ARBA00022840"/>
    </source>
</evidence>
<evidence type="ECO:0000313" key="17">
    <source>
        <dbReference type="Proteomes" id="UP000433483"/>
    </source>
</evidence>
<dbReference type="FunFam" id="3.30.200.20:FF:001067">
    <property type="entry name" value="CAMK/CAMKL protein kinase"/>
    <property type="match status" value="1"/>
</dbReference>
<evidence type="ECO:0000313" key="15">
    <source>
        <dbReference type="EMBL" id="KAE9290785.1"/>
    </source>
</evidence>
<dbReference type="Proteomes" id="UP000440732">
    <property type="component" value="Unassembled WGS sequence"/>
</dbReference>
<dbReference type="Pfam" id="PF00069">
    <property type="entry name" value="Pkinase"/>
    <property type="match status" value="1"/>
</dbReference>
<dbReference type="EMBL" id="QXFX01001604">
    <property type="protein sequence ID" value="KAE9087584.1"/>
    <property type="molecule type" value="Genomic_DNA"/>
</dbReference>
<keyword evidence="17" id="KW-1185">Reference proteome</keyword>
<dbReference type="EMBL" id="QXGF01001042">
    <property type="protein sequence ID" value="KAE8933152.1"/>
    <property type="molecule type" value="Genomic_DNA"/>
</dbReference>
<keyword evidence="4" id="KW-0723">Serine/threonine-protein kinase</keyword>
<dbReference type="Proteomes" id="UP000437068">
    <property type="component" value="Unassembled WGS sequence"/>
</dbReference>
<proteinExistence type="inferred from homology"/>
<dbReference type="Proteomes" id="UP000488956">
    <property type="component" value="Unassembled WGS sequence"/>
</dbReference>
<dbReference type="EMBL" id="QXFW01001688">
    <property type="protein sequence ID" value="KAE8987184.1"/>
    <property type="molecule type" value="Genomic_DNA"/>
</dbReference>
<evidence type="ECO:0000313" key="16">
    <source>
        <dbReference type="Proteomes" id="UP000429523"/>
    </source>
</evidence>
<evidence type="ECO:0000313" key="23">
    <source>
        <dbReference type="Proteomes" id="UP000476176"/>
    </source>
</evidence>
<evidence type="ECO:0000313" key="21">
    <source>
        <dbReference type="Proteomes" id="UP000441208"/>
    </source>
</evidence>
<evidence type="ECO:0000313" key="22">
    <source>
        <dbReference type="Proteomes" id="UP000460718"/>
    </source>
</evidence>
<keyword evidence="4" id="KW-0418">Kinase</keyword>
<evidence type="ECO:0000313" key="14">
    <source>
        <dbReference type="EMBL" id="KAE9211690.1"/>
    </source>
</evidence>
<sequence length="399" mass="43907">MGNQPSAMEPEDVARQILRDGRNARVLDLPPELGASDAPECELPATSGASEPSRDVDDATSAAAPSPAAPRRRVEELYDVQSELLGRGHYAVVCRGRCRRTGRAVAIKKIKRFLTDPKRLRAEIVALRRVKQHPNIVELVDVFETTREVHLVLELCTGGELFERLAEKGAYSEADCVRHVRNMARAVKYLHECGIVHRDLKPENILLSTPDDHDAVVKVADFGLAKVFTGTSLKTKCGTWGYSAPEMISGSGSTFGYDDKVDSWSLGTILYILLCGYHPFDPEGGRSDNEMIASIKACNFEFDDDGWATISDGAKDLVRHLLVLDPEERFSMAQVLEHPWISGSSPAALHASEMPLSPTIHYELAKYREHTKQKLGFGSLGDHDDDDDDNSAASVAQLN</sequence>
<evidence type="ECO:0000313" key="24">
    <source>
        <dbReference type="Proteomes" id="UP000488956"/>
    </source>
</evidence>
<dbReference type="GO" id="GO:0004674">
    <property type="term" value="F:protein serine/threonine kinase activity"/>
    <property type="evidence" value="ECO:0007669"/>
    <property type="project" value="UniProtKB-KW"/>
</dbReference>
<dbReference type="PROSITE" id="PS00107">
    <property type="entry name" value="PROTEIN_KINASE_ATP"/>
    <property type="match status" value="1"/>
</dbReference>
<dbReference type="InterPro" id="IPR017441">
    <property type="entry name" value="Protein_kinase_ATP_BS"/>
</dbReference>
<evidence type="ECO:0000256" key="5">
    <source>
        <dbReference type="SAM" id="MobiDB-lite"/>
    </source>
</evidence>
<dbReference type="PROSITE" id="PS00108">
    <property type="entry name" value="PROTEIN_KINASE_ST"/>
    <property type="match status" value="1"/>
</dbReference>
<dbReference type="EMBL" id="QXGD01001213">
    <property type="protein sequence ID" value="KAE9211690.1"/>
    <property type="molecule type" value="Genomic_DNA"/>
</dbReference>
<dbReference type="OrthoDB" id="40902at2759"/>
<evidence type="ECO:0000259" key="6">
    <source>
        <dbReference type="PROSITE" id="PS50011"/>
    </source>
</evidence>
<evidence type="ECO:0000313" key="13">
    <source>
        <dbReference type="EMBL" id="KAE9200234.1"/>
    </source>
</evidence>
<keyword evidence="4" id="KW-0808">Transferase</keyword>
<protein>
    <recommendedName>
        <fullName evidence="6">Protein kinase domain-containing protein</fullName>
    </recommendedName>
</protein>
<dbReference type="Gene3D" id="3.30.200.20">
    <property type="entry name" value="Phosphorylase Kinase, domain 1"/>
    <property type="match status" value="1"/>
</dbReference>
<comment type="caution">
    <text evidence="9">The sequence shown here is derived from an EMBL/GenBank/DDBJ whole genome shotgun (WGS) entry which is preliminary data.</text>
</comment>
<dbReference type="GO" id="GO:0005524">
    <property type="term" value="F:ATP binding"/>
    <property type="evidence" value="ECO:0007669"/>
    <property type="project" value="UniProtKB-UniRule"/>
</dbReference>
<dbReference type="Proteomes" id="UP000440367">
    <property type="component" value="Unassembled WGS sequence"/>
</dbReference>
<organism evidence="9 21">
    <name type="scientific">Phytophthora fragariae</name>
    <dbReference type="NCBI Taxonomy" id="53985"/>
    <lineage>
        <taxon>Eukaryota</taxon>
        <taxon>Sar</taxon>
        <taxon>Stramenopiles</taxon>
        <taxon>Oomycota</taxon>
        <taxon>Peronosporomycetes</taxon>
        <taxon>Peronosporales</taxon>
        <taxon>Peronosporaceae</taxon>
        <taxon>Phytophthora</taxon>
    </lineage>
</organism>
<dbReference type="AlphaFoldDB" id="A0A6A3R250"/>
<feature type="region of interest" description="Disordered" evidence="5">
    <location>
        <begin position="20"/>
        <end position="71"/>
    </location>
</feature>
<feature type="binding site" evidence="3">
    <location>
        <position position="109"/>
    </location>
    <ligand>
        <name>ATP</name>
        <dbReference type="ChEBI" id="CHEBI:30616"/>
    </ligand>
</feature>
<dbReference type="PANTHER" id="PTHR24347">
    <property type="entry name" value="SERINE/THREONINE-PROTEIN KINASE"/>
    <property type="match status" value="1"/>
</dbReference>
<evidence type="ECO:0000256" key="4">
    <source>
        <dbReference type="RuleBase" id="RU000304"/>
    </source>
</evidence>
<dbReference type="InterPro" id="IPR000719">
    <property type="entry name" value="Prot_kinase_dom"/>
</dbReference>
<dbReference type="EMBL" id="QXGC01001571">
    <property type="protein sequence ID" value="KAE9200234.1"/>
    <property type="molecule type" value="Genomic_DNA"/>
</dbReference>
<evidence type="ECO:0000313" key="7">
    <source>
        <dbReference type="EMBL" id="KAE8933152.1"/>
    </source>
</evidence>
<dbReference type="Proteomes" id="UP000429523">
    <property type="component" value="Unassembled WGS sequence"/>
</dbReference>
<evidence type="ECO:0000313" key="20">
    <source>
        <dbReference type="Proteomes" id="UP000440732"/>
    </source>
</evidence>
<dbReference type="CDD" id="cd05117">
    <property type="entry name" value="STKc_CAMK"/>
    <property type="match status" value="1"/>
</dbReference>
<evidence type="ECO:0000313" key="18">
    <source>
        <dbReference type="Proteomes" id="UP000437068"/>
    </source>
</evidence>
<keyword evidence="1 3" id="KW-0547">Nucleotide-binding</keyword>
<name>A0A6A3R250_9STRA</name>
<dbReference type="Proteomes" id="UP000460718">
    <property type="component" value="Unassembled WGS sequence"/>
</dbReference>
<evidence type="ECO:0000256" key="1">
    <source>
        <dbReference type="ARBA" id="ARBA00022741"/>
    </source>
</evidence>
<feature type="domain" description="Protein kinase" evidence="6">
    <location>
        <begin position="79"/>
        <end position="341"/>
    </location>
</feature>
<dbReference type="EMBL" id="QXGB01001164">
    <property type="protein sequence ID" value="KAE9195798.1"/>
    <property type="molecule type" value="Genomic_DNA"/>
</dbReference>
<evidence type="ECO:0000313" key="10">
    <source>
        <dbReference type="EMBL" id="KAE9087584.1"/>
    </source>
</evidence>
<keyword evidence="2 3" id="KW-0067">ATP-binding</keyword>
<dbReference type="FunFam" id="1.10.510.10:FF:001967">
    <property type="entry name" value="Uncharacterized protein"/>
    <property type="match status" value="1"/>
</dbReference>
<reference evidence="16 17" key="1">
    <citation type="submission" date="2018-08" db="EMBL/GenBank/DDBJ databases">
        <title>Genomic investigation of the strawberry pathogen Phytophthora fragariae indicates pathogenicity is determined by transcriptional variation in three key races.</title>
        <authorList>
            <person name="Adams T.M."/>
            <person name="Armitage A.D."/>
            <person name="Sobczyk M.K."/>
            <person name="Bates H.J."/>
            <person name="Dunwell J.M."/>
            <person name="Nellist C.F."/>
            <person name="Harrison R.J."/>
        </authorList>
    </citation>
    <scope>NUCLEOTIDE SEQUENCE [LARGE SCALE GENOMIC DNA]</scope>
    <source>
        <strain evidence="15 18">A4</strain>
        <strain evidence="14 19">BC-1</strain>
        <strain evidence="13 23">BC-23</strain>
        <strain evidence="12 17">NOV-27</strain>
        <strain evidence="11 20">NOV-5</strain>
        <strain evidence="9 21">NOV-71</strain>
        <strain evidence="7 16">NOV-9</strain>
        <strain evidence="10 24">ONT-3</strain>
        <strain evidence="8 22">SCRP245</strain>
    </source>
</reference>
<gene>
    <name evidence="15" type="ORF">PF001_g19459</name>
    <name evidence="14" type="ORF">PF002_g18450</name>
    <name evidence="13" type="ORF">PF004_g19061</name>
    <name evidence="12" type="ORF">PF005_g17134</name>
    <name evidence="11" type="ORF">PF006_g16925</name>
    <name evidence="9" type="ORF">PF007_g20324</name>
    <name evidence="7" type="ORF">PF009_g16830</name>
    <name evidence="10" type="ORF">PF010_g19675</name>
    <name evidence="8" type="ORF">PF011_g19675</name>
</gene>
<dbReference type="EMBL" id="QXFZ01001615">
    <property type="protein sequence ID" value="KAE9087561.1"/>
    <property type="molecule type" value="Genomic_DNA"/>
</dbReference>
<evidence type="ECO:0000313" key="9">
    <source>
        <dbReference type="EMBL" id="KAE9087561.1"/>
    </source>
</evidence>
<feature type="region of interest" description="Disordered" evidence="5">
    <location>
        <begin position="376"/>
        <end position="399"/>
    </location>
</feature>
<dbReference type="Proteomes" id="UP000433483">
    <property type="component" value="Unassembled WGS sequence"/>
</dbReference>
<comment type="similarity">
    <text evidence="4">Belongs to the protein kinase superfamily.</text>
</comment>